<dbReference type="AlphaFoldDB" id="A0A1Y1BWT3"/>
<evidence type="ECO:0000256" key="1">
    <source>
        <dbReference type="ARBA" id="ARBA00022630"/>
    </source>
</evidence>
<keyword evidence="5" id="KW-0520">NAD</keyword>
<sequence length="575" mass="62287">MNPRTREHRRGAQDLDGRHFDAIVVGSGIGGLVGAGYLAADGRRVLVLEQHDVAGGNAHVFRRRRKYEFDVGTHYLGDCGEDGLLPAVLNGLGVRDRVRFRPMDNEGGFDRIITPTATVDVPAGWEPYRARLKRALPAEADRIDRFIDLATAVAGASRAGLMGESMVELFRRSPGTMRWTRRTLGMALDHCELSPKGRTLLAAQAGNYGAMPDGIGFAEHVNIMDHYLRGAYYPEGGGQMLVAAFVEALESYGGELRTRSEVRRILIDDGRATGVELADGQKVFAPLVVSNADYRRTVLDLCGGEAAFPADLVARTREATMRSAVVAVYVALDTELEGLPNANIWWHDSDDMEYAHASVRERYECDGVFDRVPQLAFSFASLKDSGSAAVCPPGHSNFQLMTGCPPGYGFWGVGGGPADGEPYRRNPAYLARKREVTELILDAAEKVLGPIRDRVTHVETATPLTNERYIRASGGTPYGMASWGSEGRRPDVRTDVEGLYVVGQNVRYGSGVGGVATGGMAVASQILDRPLLAEVYAGSVLGDPARLPERHADWDPLLVSRGRARHGAKGLARIG</sequence>
<organism evidence="8">
    <name type="scientific">Streptomyces sp. MSC090213JE08</name>
    <dbReference type="NCBI Taxonomy" id="1670457"/>
    <lineage>
        <taxon>Bacteria</taxon>
        <taxon>Bacillati</taxon>
        <taxon>Actinomycetota</taxon>
        <taxon>Actinomycetes</taxon>
        <taxon>Kitasatosporales</taxon>
        <taxon>Streptomycetaceae</taxon>
        <taxon>Streptomyces</taxon>
    </lineage>
</organism>
<evidence type="ECO:0000256" key="5">
    <source>
        <dbReference type="ARBA" id="ARBA00023027"/>
    </source>
</evidence>
<reference evidence="8" key="1">
    <citation type="journal article" date="2016" name="ChemBioChem">
        <title>Production of a Novel Amide-Containing Polyene by Activating a Cryptic Biosynthetic Gene Cluster in Streptomyces sp. MSC090213JE08.</title>
        <authorList>
            <person name="Danyao D."/>
            <person name="Katsuyama Y."/>
            <person name="Onaka H."/>
            <person name="Fujie M."/>
            <person name="Satoh N."/>
            <person name="Shin-ya K."/>
            <person name="Ohnishi Y."/>
        </authorList>
    </citation>
    <scope>NUCLEOTIDE SEQUENCE</scope>
    <source>
        <strain evidence="8">MSC090213JE08</strain>
    </source>
</reference>
<evidence type="ECO:0000256" key="3">
    <source>
        <dbReference type="ARBA" id="ARBA00022827"/>
    </source>
</evidence>
<feature type="domain" description="Amine oxidase" evidence="7">
    <location>
        <begin position="29"/>
        <end position="293"/>
    </location>
</feature>
<dbReference type="InterPro" id="IPR036188">
    <property type="entry name" value="FAD/NAD-bd_sf"/>
</dbReference>
<evidence type="ECO:0000313" key="8">
    <source>
        <dbReference type="EMBL" id="BAX64255.1"/>
    </source>
</evidence>
<dbReference type="InterPro" id="IPR002937">
    <property type="entry name" value="Amino_oxidase"/>
</dbReference>
<keyword evidence="6" id="KW-0472">Membrane</keyword>
<dbReference type="InterPro" id="IPR052206">
    <property type="entry name" value="Retinol_saturase"/>
</dbReference>
<keyword evidence="2" id="KW-0732">Signal</keyword>
<keyword evidence="4" id="KW-0521">NADP</keyword>
<evidence type="ECO:0000256" key="6">
    <source>
        <dbReference type="SAM" id="Phobius"/>
    </source>
</evidence>
<dbReference type="GO" id="GO:0016491">
    <property type="term" value="F:oxidoreductase activity"/>
    <property type="evidence" value="ECO:0007669"/>
    <property type="project" value="InterPro"/>
</dbReference>
<keyword evidence="6" id="KW-0812">Transmembrane</keyword>
<keyword evidence="1" id="KW-0285">Flavoprotein</keyword>
<feature type="transmembrane region" description="Helical" evidence="6">
    <location>
        <begin position="20"/>
        <end position="40"/>
    </location>
</feature>
<reference evidence="8" key="2">
    <citation type="submission" date="2017-05" db="EMBL/GenBank/DDBJ databases">
        <authorList>
            <person name="Song R."/>
            <person name="Chenine A.L."/>
            <person name="Ruprecht R.M."/>
        </authorList>
    </citation>
    <scope>NUCLEOTIDE SEQUENCE</scope>
    <source>
        <strain evidence="8">MSC090213JE08</strain>
    </source>
</reference>
<dbReference type="PANTHER" id="PTHR46091">
    <property type="entry name" value="BLR7054 PROTEIN"/>
    <property type="match status" value="1"/>
</dbReference>
<protein>
    <submittedName>
        <fullName evidence="8">Flavin-dependent oxidoreductase</fullName>
    </submittedName>
</protein>
<dbReference type="PANTHER" id="PTHR46091:SF3">
    <property type="entry name" value="AMINE OXIDASE DOMAIN-CONTAINING PROTEIN"/>
    <property type="match status" value="1"/>
</dbReference>
<keyword evidence="3" id="KW-0274">FAD</keyword>
<dbReference type="SUPFAM" id="SSF51905">
    <property type="entry name" value="FAD/NAD(P)-binding domain"/>
    <property type="match status" value="1"/>
</dbReference>
<accession>A0A1Y1BWT3</accession>
<gene>
    <name evidence="8" type="primary">iga14</name>
</gene>
<keyword evidence="6" id="KW-1133">Transmembrane helix</keyword>
<evidence type="ECO:0000256" key="4">
    <source>
        <dbReference type="ARBA" id="ARBA00022857"/>
    </source>
</evidence>
<proteinExistence type="predicted"/>
<evidence type="ECO:0000259" key="7">
    <source>
        <dbReference type="Pfam" id="PF01593"/>
    </source>
</evidence>
<name>A0A1Y1BWT3_9ACTN</name>
<dbReference type="Pfam" id="PF01593">
    <property type="entry name" value="Amino_oxidase"/>
    <property type="match status" value="1"/>
</dbReference>
<dbReference type="EMBL" id="LC269948">
    <property type="protein sequence ID" value="BAX64255.1"/>
    <property type="molecule type" value="Genomic_DNA"/>
</dbReference>
<dbReference type="Gene3D" id="3.50.50.60">
    <property type="entry name" value="FAD/NAD(P)-binding domain"/>
    <property type="match status" value="2"/>
</dbReference>
<evidence type="ECO:0000256" key="2">
    <source>
        <dbReference type="ARBA" id="ARBA00022729"/>
    </source>
</evidence>